<name>A0A4C2A215_EUMVA</name>
<feature type="region of interest" description="Disordered" evidence="1">
    <location>
        <begin position="52"/>
        <end position="82"/>
    </location>
</feature>
<dbReference type="EMBL" id="BGZK01002419">
    <property type="protein sequence ID" value="GBP93802.1"/>
    <property type="molecule type" value="Genomic_DNA"/>
</dbReference>
<proteinExistence type="predicted"/>
<sequence>MFGAGNCSYCVYSVSAAALVHVRQLGGSCPVLGFTCEEDSINAVIHPLEIVRDPSPSPSASGKRAASVLSDDGSSGSDSTIRALRLRTRTTLKWSGPRSASEKG</sequence>
<reference evidence="2 3" key="1">
    <citation type="journal article" date="2019" name="Commun. Biol.">
        <title>The bagworm genome reveals a unique fibroin gene that provides high tensile strength.</title>
        <authorList>
            <person name="Kono N."/>
            <person name="Nakamura H."/>
            <person name="Ohtoshi R."/>
            <person name="Tomita M."/>
            <person name="Numata K."/>
            <person name="Arakawa K."/>
        </authorList>
    </citation>
    <scope>NUCLEOTIDE SEQUENCE [LARGE SCALE GENOMIC DNA]</scope>
</reference>
<comment type="caution">
    <text evidence="2">The sequence shown here is derived from an EMBL/GenBank/DDBJ whole genome shotgun (WGS) entry which is preliminary data.</text>
</comment>
<gene>
    <name evidence="2" type="ORF">EVAR_62863_1</name>
</gene>
<protein>
    <submittedName>
        <fullName evidence="2">Uncharacterized protein</fullName>
    </submittedName>
</protein>
<evidence type="ECO:0000313" key="3">
    <source>
        <dbReference type="Proteomes" id="UP000299102"/>
    </source>
</evidence>
<evidence type="ECO:0000313" key="2">
    <source>
        <dbReference type="EMBL" id="GBP93802.1"/>
    </source>
</evidence>
<evidence type="ECO:0000256" key="1">
    <source>
        <dbReference type="SAM" id="MobiDB-lite"/>
    </source>
</evidence>
<keyword evidence="3" id="KW-1185">Reference proteome</keyword>
<dbReference type="Proteomes" id="UP000299102">
    <property type="component" value="Unassembled WGS sequence"/>
</dbReference>
<organism evidence="2 3">
    <name type="scientific">Eumeta variegata</name>
    <name type="common">Bagworm moth</name>
    <name type="synonym">Eumeta japonica</name>
    <dbReference type="NCBI Taxonomy" id="151549"/>
    <lineage>
        <taxon>Eukaryota</taxon>
        <taxon>Metazoa</taxon>
        <taxon>Ecdysozoa</taxon>
        <taxon>Arthropoda</taxon>
        <taxon>Hexapoda</taxon>
        <taxon>Insecta</taxon>
        <taxon>Pterygota</taxon>
        <taxon>Neoptera</taxon>
        <taxon>Endopterygota</taxon>
        <taxon>Lepidoptera</taxon>
        <taxon>Glossata</taxon>
        <taxon>Ditrysia</taxon>
        <taxon>Tineoidea</taxon>
        <taxon>Psychidae</taxon>
        <taxon>Oiketicinae</taxon>
        <taxon>Eumeta</taxon>
    </lineage>
</organism>
<dbReference type="AlphaFoldDB" id="A0A4C2A215"/>
<feature type="compositionally biased region" description="Low complexity" evidence="1">
    <location>
        <begin position="70"/>
        <end position="79"/>
    </location>
</feature>
<accession>A0A4C2A215</accession>